<comment type="caution">
    <text evidence="3">Lacks conserved residue(s) required for the propagation of feature annotation.</text>
</comment>
<dbReference type="AlphaFoldDB" id="A0AAQ3K0Y7"/>
<evidence type="ECO:0000256" key="4">
    <source>
        <dbReference type="SAM" id="MobiDB-lite"/>
    </source>
</evidence>
<accession>A0AAQ3K0Y7</accession>
<protein>
    <submittedName>
        <fullName evidence="5">Uncharacterized protein</fullName>
    </submittedName>
</protein>
<evidence type="ECO:0000256" key="3">
    <source>
        <dbReference type="PROSITE-ProRule" id="PRU01191"/>
    </source>
</evidence>
<evidence type="ECO:0000256" key="1">
    <source>
        <dbReference type="ARBA" id="ARBA00023015"/>
    </source>
</evidence>
<comment type="similarity">
    <text evidence="3">Belongs to the GRAS family.</text>
</comment>
<name>A0AAQ3K0Y7_9LILI</name>
<evidence type="ECO:0000313" key="6">
    <source>
        <dbReference type="Proteomes" id="UP001327560"/>
    </source>
</evidence>
<keyword evidence="6" id="KW-1185">Reference proteome</keyword>
<dbReference type="PROSITE" id="PS50985">
    <property type="entry name" value="GRAS"/>
    <property type="match status" value="1"/>
</dbReference>
<feature type="region of interest" description="Disordered" evidence="4">
    <location>
        <begin position="1"/>
        <end position="33"/>
    </location>
</feature>
<dbReference type="InterPro" id="IPR005202">
    <property type="entry name" value="TF_GRAS"/>
</dbReference>
<sequence length="105" mass="11265">MSSRSIKSSTKLAHMSSSHISPPTRPSSRHSSPILQALAARPGGAPALCITGVGHPADAVCETGHHLVELAHSLCVPFEFHIAAVDRLEDLRPSMLRRQQEKLQG</sequence>
<reference evidence="5 6" key="1">
    <citation type="submission" date="2023-10" db="EMBL/GenBank/DDBJ databases">
        <title>Chromosome-scale genome assembly provides insights into flower coloration mechanisms of Canna indica.</title>
        <authorList>
            <person name="Li C."/>
        </authorList>
    </citation>
    <scope>NUCLEOTIDE SEQUENCE [LARGE SCALE GENOMIC DNA]</scope>
    <source>
        <tissue evidence="5">Flower</tissue>
    </source>
</reference>
<gene>
    <name evidence="5" type="ORF">Cni_G08721</name>
</gene>
<evidence type="ECO:0000313" key="5">
    <source>
        <dbReference type="EMBL" id="WOL00010.1"/>
    </source>
</evidence>
<organism evidence="5 6">
    <name type="scientific">Canna indica</name>
    <name type="common">Indian-shot</name>
    <dbReference type="NCBI Taxonomy" id="4628"/>
    <lineage>
        <taxon>Eukaryota</taxon>
        <taxon>Viridiplantae</taxon>
        <taxon>Streptophyta</taxon>
        <taxon>Embryophyta</taxon>
        <taxon>Tracheophyta</taxon>
        <taxon>Spermatophyta</taxon>
        <taxon>Magnoliopsida</taxon>
        <taxon>Liliopsida</taxon>
        <taxon>Zingiberales</taxon>
        <taxon>Cannaceae</taxon>
        <taxon>Canna</taxon>
    </lineage>
</organism>
<feature type="compositionally biased region" description="Polar residues" evidence="4">
    <location>
        <begin position="1"/>
        <end position="11"/>
    </location>
</feature>
<dbReference type="Pfam" id="PF03514">
    <property type="entry name" value="GRAS"/>
    <property type="match status" value="1"/>
</dbReference>
<dbReference type="Proteomes" id="UP001327560">
    <property type="component" value="Chromosome 3"/>
</dbReference>
<keyword evidence="1" id="KW-0805">Transcription regulation</keyword>
<evidence type="ECO:0000256" key="2">
    <source>
        <dbReference type="ARBA" id="ARBA00023163"/>
    </source>
</evidence>
<keyword evidence="2" id="KW-0804">Transcription</keyword>
<dbReference type="EMBL" id="CP136892">
    <property type="protein sequence ID" value="WOL00010.1"/>
    <property type="molecule type" value="Genomic_DNA"/>
</dbReference>
<proteinExistence type="inferred from homology"/>